<organism evidence="1">
    <name type="scientific">Pectinophora gossypiella</name>
    <name type="common">Cotton pink bollworm</name>
    <name type="synonym">Depressaria gossypiella</name>
    <dbReference type="NCBI Taxonomy" id="13191"/>
    <lineage>
        <taxon>Eukaryota</taxon>
        <taxon>Metazoa</taxon>
        <taxon>Ecdysozoa</taxon>
        <taxon>Arthropoda</taxon>
        <taxon>Hexapoda</taxon>
        <taxon>Insecta</taxon>
        <taxon>Pterygota</taxon>
        <taxon>Neoptera</taxon>
        <taxon>Endopterygota</taxon>
        <taxon>Lepidoptera</taxon>
        <taxon>Glossata</taxon>
        <taxon>Ditrysia</taxon>
        <taxon>Gelechioidea</taxon>
        <taxon>Gelechiidae</taxon>
        <taxon>Apatetrinae</taxon>
        <taxon>Pectinophora</taxon>
    </lineage>
</organism>
<sequence length="120" mass="13830">KKVEASPPRTHGSNRYDVLPVDMVEENNTTTNKVHKPPPIILYGIENVPELTKLIESVCDRDKFRLRIVNKNLLRVLLDAVDEYKNVIALFREKGLIGHTFTQKENKCFRIVIKGLHHTT</sequence>
<accession>A0A1E1W9C9</accession>
<feature type="non-terminal residue" evidence="1">
    <location>
        <position position="120"/>
    </location>
</feature>
<dbReference type="AlphaFoldDB" id="A0A1E1W9C9"/>
<proteinExistence type="predicted"/>
<reference evidence="1" key="1">
    <citation type="submission" date="2015-09" db="EMBL/GenBank/DDBJ databases">
        <title>De novo assembly of Pectinophora gossypiella (Pink Bollworm) gut transcriptome.</title>
        <authorList>
            <person name="Tassone E.E."/>
        </authorList>
    </citation>
    <scope>NUCLEOTIDE SEQUENCE</scope>
</reference>
<gene>
    <name evidence="1" type="ORF">g.3708</name>
</gene>
<protein>
    <recommendedName>
        <fullName evidence="2">Pre-C2HC domain-containing protein</fullName>
    </recommendedName>
</protein>
<feature type="non-terminal residue" evidence="1">
    <location>
        <position position="1"/>
    </location>
</feature>
<evidence type="ECO:0000313" key="1">
    <source>
        <dbReference type="EMBL" id="JAT83620.1"/>
    </source>
</evidence>
<evidence type="ECO:0008006" key="2">
    <source>
        <dbReference type="Google" id="ProtNLM"/>
    </source>
</evidence>
<name>A0A1E1W9C9_PECGO</name>
<dbReference type="EMBL" id="GDQN01007434">
    <property type="protein sequence ID" value="JAT83620.1"/>
    <property type="molecule type" value="Transcribed_RNA"/>
</dbReference>